<keyword evidence="3" id="KW-0175">Coiled coil</keyword>
<proteinExistence type="predicted"/>
<dbReference type="Pfam" id="PF00350">
    <property type="entry name" value="Dynamin_N"/>
    <property type="match status" value="1"/>
</dbReference>
<dbReference type="SMART" id="SM00302">
    <property type="entry name" value="GED"/>
    <property type="match status" value="1"/>
</dbReference>
<evidence type="ECO:0008006" key="8">
    <source>
        <dbReference type="Google" id="ProtNLM"/>
    </source>
</evidence>
<evidence type="ECO:0000259" key="5">
    <source>
        <dbReference type="PROSITE" id="PS51718"/>
    </source>
</evidence>
<evidence type="ECO:0000259" key="4">
    <source>
        <dbReference type="PROSITE" id="PS51388"/>
    </source>
</evidence>
<dbReference type="CDD" id="cd08771">
    <property type="entry name" value="DLP_1"/>
    <property type="match status" value="1"/>
</dbReference>
<protein>
    <recommendedName>
        <fullName evidence="8">Dynamin GTPase</fullName>
    </recommendedName>
</protein>
<reference evidence="6" key="2">
    <citation type="submission" date="2022-10" db="EMBL/GenBank/DDBJ databases">
        <authorList>
            <consortium name="ENA_rothamsted_submissions"/>
            <consortium name="culmorum"/>
            <person name="King R."/>
        </authorList>
    </citation>
    <scope>NUCLEOTIDE SEQUENCE</scope>
</reference>
<dbReference type="SUPFAM" id="SSF52540">
    <property type="entry name" value="P-loop containing nucleoside triphosphate hydrolases"/>
    <property type="match status" value="1"/>
</dbReference>
<dbReference type="EMBL" id="OU895877">
    <property type="protein sequence ID" value="CAG9799919.1"/>
    <property type="molecule type" value="Genomic_DNA"/>
</dbReference>
<dbReference type="Gene3D" id="1.20.120.1240">
    <property type="entry name" value="Dynamin, middle domain"/>
    <property type="match status" value="1"/>
</dbReference>
<feature type="coiled-coil region" evidence="3">
    <location>
        <begin position="595"/>
        <end position="636"/>
    </location>
</feature>
<dbReference type="PROSITE" id="PS51718">
    <property type="entry name" value="G_DYNAMIN_2"/>
    <property type="match status" value="1"/>
</dbReference>
<evidence type="ECO:0000313" key="6">
    <source>
        <dbReference type="EMBL" id="CAG9799919.1"/>
    </source>
</evidence>
<dbReference type="SMART" id="SM00053">
    <property type="entry name" value="DYNc"/>
    <property type="match status" value="1"/>
</dbReference>
<evidence type="ECO:0000256" key="3">
    <source>
        <dbReference type="SAM" id="Coils"/>
    </source>
</evidence>
<feature type="domain" description="GED" evidence="4">
    <location>
        <begin position="548"/>
        <end position="637"/>
    </location>
</feature>
<dbReference type="InterPro" id="IPR000375">
    <property type="entry name" value="Dynamin_stalk"/>
</dbReference>
<dbReference type="InterPro" id="IPR020850">
    <property type="entry name" value="GED_dom"/>
</dbReference>
<evidence type="ECO:0000256" key="2">
    <source>
        <dbReference type="ARBA" id="ARBA00023134"/>
    </source>
</evidence>
<dbReference type="AlphaFoldDB" id="A0A9N9RMD2"/>
<dbReference type="PANTHER" id="PTHR11566">
    <property type="entry name" value="DYNAMIN"/>
    <property type="match status" value="1"/>
</dbReference>
<dbReference type="InterPro" id="IPR027417">
    <property type="entry name" value="P-loop_NTPase"/>
</dbReference>
<evidence type="ECO:0000313" key="7">
    <source>
        <dbReference type="Proteomes" id="UP001153620"/>
    </source>
</evidence>
<dbReference type="InterPro" id="IPR045063">
    <property type="entry name" value="Dynamin_N"/>
</dbReference>
<dbReference type="InterPro" id="IPR022812">
    <property type="entry name" value="Dynamin"/>
</dbReference>
<organism evidence="6 7">
    <name type="scientific">Chironomus riparius</name>
    <dbReference type="NCBI Taxonomy" id="315576"/>
    <lineage>
        <taxon>Eukaryota</taxon>
        <taxon>Metazoa</taxon>
        <taxon>Ecdysozoa</taxon>
        <taxon>Arthropoda</taxon>
        <taxon>Hexapoda</taxon>
        <taxon>Insecta</taxon>
        <taxon>Pterygota</taxon>
        <taxon>Neoptera</taxon>
        <taxon>Endopterygota</taxon>
        <taxon>Diptera</taxon>
        <taxon>Nematocera</taxon>
        <taxon>Chironomoidea</taxon>
        <taxon>Chironomidae</taxon>
        <taxon>Chironominae</taxon>
        <taxon>Chironomus</taxon>
    </lineage>
</organism>
<evidence type="ECO:0000256" key="1">
    <source>
        <dbReference type="ARBA" id="ARBA00022741"/>
    </source>
</evidence>
<dbReference type="Pfam" id="PF01031">
    <property type="entry name" value="Dynamin_M"/>
    <property type="match status" value="1"/>
</dbReference>
<dbReference type="GO" id="GO:0003924">
    <property type="term" value="F:GTPase activity"/>
    <property type="evidence" value="ECO:0007669"/>
    <property type="project" value="InterPro"/>
</dbReference>
<dbReference type="Pfam" id="PF02212">
    <property type="entry name" value="GED"/>
    <property type="match status" value="1"/>
</dbReference>
<dbReference type="PROSITE" id="PS51388">
    <property type="entry name" value="GED"/>
    <property type="match status" value="1"/>
</dbReference>
<sequence>MEQSKILIMEDLIGAINKLQDIFNTLKIKNFVKLPQIVMLGSQLIKNKEETESTEFKEYGVFLHLPDKKFTDFDEIRKEIECQTDKLAGNNKGICKKTINLKICSPHVVNLTLVDLPGITKIPVGDQPEDIESQIKELIMLYIKNPNSIILSVSPANADLATSESIKYAKQVDPKGLRTLAVLTKLDIMDKGTNAWEILRGNSINVELGIIGTVNRSQQNNNDNKTIDEQLKDEKKFFNKNYKEIAHQNGIPYLSKRLSQLLMHHIKKCLPGLKMEINEELQQYQGTSKSCGETIKDRDLFIIKIVTQISKKIESIIEGTTMQKFSGLQNLIGGPKYRKIFDDSFNTTLKNINPEWTKEEIVNYILNFGGPRPLVFSTDFIFLGLIKIDVERLRAPSLDCVQNSHDEMEKIIMETIKEQQELQRFPILERKIQFHLKNLVNNQLSIAQNSVIELINTELSSVNTNHPDFSIKDAFKNMVNPEESIVYPVFENTQNNFKFSIPNNSQQQLSGFSLGSPQTNIKPTTNFTETFKETTSGNLMNKKTETEAKIIYNLIHNYFPIVKKTVQDQIPKIVMFKIINHMKDNMQNELLHKLLKENEVDLLKESKKYEQLRKNAEMMIEALKAAKKAIDDIEIRQ</sequence>
<dbReference type="GO" id="GO:0016020">
    <property type="term" value="C:membrane"/>
    <property type="evidence" value="ECO:0007669"/>
    <property type="project" value="TreeGrafter"/>
</dbReference>
<name>A0A9N9RMD2_9DIPT</name>
<dbReference type="InterPro" id="IPR030381">
    <property type="entry name" value="G_DYNAMIN_dom"/>
</dbReference>
<dbReference type="Gene3D" id="3.40.50.300">
    <property type="entry name" value="P-loop containing nucleotide triphosphate hydrolases"/>
    <property type="match status" value="1"/>
</dbReference>
<dbReference type="GO" id="GO:0008017">
    <property type="term" value="F:microtubule binding"/>
    <property type="evidence" value="ECO:0007669"/>
    <property type="project" value="TreeGrafter"/>
</dbReference>
<dbReference type="OrthoDB" id="7788358at2759"/>
<keyword evidence="2" id="KW-0342">GTP-binding</keyword>
<dbReference type="Proteomes" id="UP001153620">
    <property type="component" value="Chromosome 1"/>
</dbReference>
<dbReference type="InterPro" id="IPR003130">
    <property type="entry name" value="GED"/>
</dbReference>
<dbReference type="GO" id="GO:0005737">
    <property type="term" value="C:cytoplasm"/>
    <property type="evidence" value="ECO:0007669"/>
    <property type="project" value="TreeGrafter"/>
</dbReference>
<keyword evidence="7" id="KW-1185">Reference proteome</keyword>
<reference evidence="6" key="1">
    <citation type="submission" date="2022-01" db="EMBL/GenBank/DDBJ databases">
        <authorList>
            <person name="King R."/>
        </authorList>
    </citation>
    <scope>NUCLEOTIDE SEQUENCE</scope>
</reference>
<dbReference type="InterPro" id="IPR001401">
    <property type="entry name" value="Dynamin_GTPase"/>
</dbReference>
<feature type="domain" description="Dynamin-type G" evidence="5">
    <location>
        <begin position="1"/>
        <end position="271"/>
    </location>
</feature>
<gene>
    <name evidence="6" type="ORF">CHIRRI_LOCUS2877</name>
</gene>
<accession>A0A9N9RMD2</accession>
<keyword evidence="1" id="KW-0547">Nucleotide-binding</keyword>
<dbReference type="GO" id="GO:0005525">
    <property type="term" value="F:GTP binding"/>
    <property type="evidence" value="ECO:0007669"/>
    <property type="project" value="InterPro"/>
</dbReference>
<dbReference type="GO" id="GO:0005874">
    <property type="term" value="C:microtubule"/>
    <property type="evidence" value="ECO:0007669"/>
    <property type="project" value="TreeGrafter"/>
</dbReference>